<evidence type="ECO:0000259" key="1">
    <source>
        <dbReference type="Pfam" id="PF26348"/>
    </source>
</evidence>
<proteinExistence type="predicted"/>
<gene>
    <name evidence="2" type="ORF">BG04_5309</name>
</gene>
<sequence>MITDLQRGDFFQKGHRYRRKQIHKLYKGQEQSEISTPKAHPYIFIFTKESGSEYGTGHGWNRDKTAFFYTGEGQRGSMQLIKGNKALREHFLSGKAVYLFHYVEPGVVEFIDEVTYINHQLEIMWDSDGELREAIIFELERNPVIEEKAAKLDVSPYSTEQLRHIALGEEKKTSVYEQTAALKQYVHKRAAGICEACGESAPFIAKDGSSFLQMYYLPKLSEGGLAKPKDAAALCPNCHSRLRYGKDSEVYKEELITKINEKEAGKKSE</sequence>
<dbReference type="HOGENOM" id="CLU_058772_0_0_9"/>
<keyword evidence="2" id="KW-0255">Endonuclease</keyword>
<dbReference type="KEGG" id="bmeg:BG04_5309"/>
<keyword evidence="2" id="KW-0378">Hydrolase</keyword>
<evidence type="ECO:0000313" key="3">
    <source>
        <dbReference type="Proteomes" id="UP000031829"/>
    </source>
</evidence>
<name>A0A0B6APH6_PRIM2</name>
<dbReference type="Proteomes" id="UP000031829">
    <property type="component" value="Chromosome"/>
</dbReference>
<evidence type="ECO:0000313" key="2">
    <source>
        <dbReference type="EMBL" id="AJI22997.1"/>
    </source>
</evidence>
<dbReference type="InterPro" id="IPR058712">
    <property type="entry name" value="SRA_ScoMcrA"/>
</dbReference>
<reference evidence="2 3" key="1">
    <citation type="journal article" date="2015" name="Genome Announc.">
        <title>Complete genome sequences for 35 biothreat assay-relevant bacillus species.</title>
        <authorList>
            <person name="Johnson S.L."/>
            <person name="Daligault H.E."/>
            <person name="Davenport K.W."/>
            <person name="Jaissle J."/>
            <person name="Frey K.G."/>
            <person name="Ladner J.T."/>
            <person name="Broomall S.M."/>
            <person name="Bishop-Lilly K.A."/>
            <person name="Bruce D.C."/>
            <person name="Gibbons H.S."/>
            <person name="Coyne S.R."/>
            <person name="Lo C.C."/>
            <person name="Meincke L."/>
            <person name="Munk A.C."/>
            <person name="Koroleva G.I."/>
            <person name="Rosenzweig C.N."/>
            <person name="Palacios G.F."/>
            <person name="Redden C.L."/>
            <person name="Minogue T.D."/>
            <person name="Chain P.S."/>
        </authorList>
    </citation>
    <scope>NUCLEOTIDE SEQUENCE [LARGE SCALE GENOMIC DNA]</scope>
    <source>
        <strain evidence="3">ATCC 14581 / DSM 32 / JCM 2506 / NBRC 15308 / NCIMB 9376 / NCTC 10342 / NRRL B-14308 / VKM B-512</strain>
    </source>
</reference>
<dbReference type="Pfam" id="PF26348">
    <property type="entry name" value="SRA_ScoMcrA"/>
    <property type="match status" value="1"/>
</dbReference>
<feature type="domain" description="ScoMcrA-like SRA" evidence="1">
    <location>
        <begin position="14"/>
        <end position="146"/>
    </location>
</feature>
<dbReference type="GeneID" id="93643258"/>
<protein>
    <submittedName>
        <fullName evidence="2">Putative hNH endonuclease</fullName>
    </submittedName>
</protein>
<dbReference type="RefSeq" id="WP_034651164.1">
    <property type="nucleotide sequence ID" value="NZ_BCVB01000011.1"/>
</dbReference>
<dbReference type="GO" id="GO:0004519">
    <property type="term" value="F:endonuclease activity"/>
    <property type="evidence" value="ECO:0007669"/>
    <property type="project" value="UniProtKB-KW"/>
</dbReference>
<dbReference type="AlphaFoldDB" id="A0A0B6APH6"/>
<dbReference type="EMBL" id="CP009920">
    <property type="protein sequence ID" value="AJI22997.1"/>
    <property type="molecule type" value="Genomic_DNA"/>
</dbReference>
<keyword evidence="2" id="KW-0540">Nuclease</keyword>
<organism evidence="2 3">
    <name type="scientific">Priestia megaterium (strain ATCC 14581 / DSM 32 / CCUG 1817 / JCM 2506 / NBRC 15308 / NCIMB 9376 / NCTC 10342 / NRRL B-14308 / VKM B-512 / Ford 19)</name>
    <name type="common">Bacillus megaterium</name>
    <dbReference type="NCBI Taxonomy" id="1348623"/>
    <lineage>
        <taxon>Bacteria</taxon>
        <taxon>Bacillati</taxon>
        <taxon>Bacillota</taxon>
        <taxon>Bacilli</taxon>
        <taxon>Bacillales</taxon>
        <taxon>Bacillaceae</taxon>
        <taxon>Priestia</taxon>
    </lineage>
</organism>
<accession>A0A0B6APH6</accession>